<feature type="region of interest" description="Disordered" evidence="8">
    <location>
        <begin position="896"/>
        <end position="926"/>
    </location>
</feature>
<dbReference type="InterPro" id="IPR006685">
    <property type="entry name" value="MscS_channel_2nd"/>
</dbReference>
<evidence type="ECO:0000256" key="1">
    <source>
        <dbReference type="ARBA" id="ARBA00004651"/>
    </source>
</evidence>
<dbReference type="Gene3D" id="1.10.287.1260">
    <property type="match status" value="1"/>
</dbReference>
<evidence type="ECO:0000256" key="8">
    <source>
        <dbReference type="SAM" id="MobiDB-lite"/>
    </source>
</evidence>
<feature type="coiled-coil region" evidence="7">
    <location>
        <begin position="145"/>
        <end position="172"/>
    </location>
</feature>
<dbReference type="Pfam" id="PF00924">
    <property type="entry name" value="MS_channel_2nd"/>
    <property type="match status" value="1"/>
</dbReference>
<dbReference type="PANTHER" id="PTHR30347">
    <property type="entry name" value="POTASSIUM CHANNEL RELATED"/>
    <property type="match status" value="1"/>
</dbReference>
<keyword evidence="3" id="KW-1003">Cell membrane</keyword>
<dbReference type="PANTHER" id="PTHR30347:SF1">
    <property type="entry name" value="MECHANOSENSITIVE CHANNEL MSCK"/>
    <property type="match status" value="1"/>
</dbReference>
<dbReference type="EMBL" id="JBHRUV010000008">
    <property type="protein sequence ID" value="MFC3265041.1"/>
    <property type="molecule type" value="Genomic_DNA"/>
</dbReference>
<feature type="region of interest" description="Disordered" evidence="8">
    <location>
        <begin position="52"/>
        <end position="116"/>
    </location>
</feature>
<dbReference type="InterPro" id="IPR049278">
    <property type="entry name" value="MS_channel_C"/>
</dbReference>
<feature type="domain" description="Mechanosensitive ion channel MscS" evidence="10">
    <location>
        <begin position="719"/>
        <end position="783"/>
    </location>
</feature>
<organism evidence="13 14">
    <name type="scientific">Camelimonas abortus</name>
    <dbReference type="NCBI Taxonomy" id="1017184"/>
    <lineage>
        <taxon>Bacteria</taxon>
        <taxon>Pseudomonadati</taxon>
        <taxon>Pseudomonadota</taxon>
        <taxon>Alphaproteobacteria</taxon>
        <taxon>Hyphomicrobiales</taxon>
        <taxon>Chelatococcaceae</taxon>
        <taxon>Camelimonas</taxon>
    </lineage>
</organism>
<feature type="compositionally biased region" description="Basic and acidic residues" evidence="8">
    <location>
        <begin position="197"/>
        <end position="217"/>
    </location>
</feature>
<evidence type="ECO:0000256" key="3">
    <source>
        <dbReference type="ARBA" id="ARBA00022475"/>
    </source>
</evidence>
<protein>
    <submittedName>
        <fullName evidence="13">DUF3772 domain-containing protein</fullName>
    </submittedName>
</protein>
<evidence type="ECO:0000259" key="11">
    <source>
        <dbReference type="Pfam" id="PF12607"/>
    </source>
</evidence>
<feature type="compositionally biased region" description="Low complexity" evidence="8">
    <location>
        <begin position="81"/>
        <end position="101"/>
    </location>
</feature>
<keyword evidence="5 9" id="KW-1133">Transmembrane helix</keyword>
<feature type="transmembrane region" description="Helical" evidence="9">
    <location>
        <begin position="578"/>
        <end position="603"/>
    </location>
</feature>
<dbReference type="Pfam" id="PF12607">
    <property type="entry name" value="DUF3772"/>
    <property type="match status" value="1"/>
</dbReference>
<name>A0ABV7LB60_9HYPH</name>
<feature type="transmembrane region" description="Helical" evidence="9">
    <location>
        <begin position="635"/>
        <end position="656"/>
    </location>
</feature>
<feature type="compositionally biased region" description="Basic and acidic residues" evidence="8">
    <location>
        <begin position="59"/>
        <end position="80"/>
    </location>
</feature>
<dbReference type="InterPro" id="IPR023408">
    <property type="entry name" value="MscS_beta-dom_sf"/>
</dbReference>
<evidence type="ECO:0000256" key="2">
    <source>
        <dbReference type="ARBA" id="ARBA00008017"/>
    </source>
</evidence>
<evidence type="ECO:0000313" key="13">
    <source>
        <dbReference type="EMBL" id="MFC3265041.1"/>
    </source>
</evidence>
<feature type="transmembrane region" description="Helical" evidence="9">
    <location>
        <begin position="304"/>
        <end position="324"/>
    </location>
</feature>
<dbReference type="Gene3D" id="2.30.30.60">
    <property type="match status" value="1"/>
</dbReference>
<keyword evidence="7" id="KW-0175">Coiled coil</keyword>
<evidence type="ECO:0000313" key="14">
    <source>
        <dbReference type="Proteomes" id="UP001595536"/>
    </source>
</evidence>
<dbReference type="Gene3D" id="3.30.70.100">
    <property type="match status" value="1"/>
</dbReference>
<proteinExistence type="inferred from homology"/>
<keyword evidence="14" id="KW-1185">Reference proteome</keyword>
<dbReference type="InterPro" id="IPR022249">
    <property type="entry name" value="DUF3772"/>
</dbReference>
<feature type="transmembrane region" description="Helical" evidence="9">
    <location>
        <begin position="386"/>
        <end position="408"/>
    </location>
</feature>
<gene>
    <name evidence="13" type="ORF">ACFOEX_01530</name>
</gene>
<evidence type="ECO:0000256" key="4">
    <source>
        <dbReference type="ARBA" id="ARBA00022692"/>
    </source>
</evidence>
<evidence type="ECO:0000256" key="7">
    <source>
        <dbReference type="SAM" id="Coils"/>
    </source>
</evidence>
<evidence type="ECO:0000256" key="5">
    <source>
        <dbReference type="ARBA" id="ARBA00022989"/>
    </source>
</evidence>
<feature type="transmembrane region" description="Helical" evidence="9">
    <location>
        <begin position="453"/>
        <end position="474"/>
    </location>
</feature>
<dbReference type="SUPFAM" id="SSF82689">
    <property type="entry name" value="Mechanosensitive channel protein MscS (YggB), C-terminal domain"/>
    <property type="match status" value="1"/>
</dbReference>
<feature type="transmembrane region" description="Helical" evidence="9">
    <location>
        <begin position="504"/>
        <end position="528"/>
    </location>
</feature>
<evidence type="ECO:0000259" key="12">
    <source>
        <dbReference type="Pfam" id="PF21082"/>
    </source>
</evidence>
<comment type="subcellular location">
    <subcellularLocation>
        <location evidence="1">Cell membrane</location>
        <topology evidence="1">Multi-pass membrane protein</topology>
    </subcellularLocation>
</comment>
<keyword evidence="6 9" id="KW-0472">Membrane</keyword>
<feature type="compositionally biased region" description="Low complexity" evidence="8">
    <location>
        <begin position="1"/>
        <end position="22"/>
    </location>
</feature>
<feature type="region of interest" description="Disordered" evidence="8">
    <location>
        <begin position="193"/>
        <end position="217"/>
    </location>
</feature>
<evidence type="ECO:0000256" key="6">
    <source>
        <dbReference type="ARBA" id="ARBA00023136"/>
    </source>
</evidence>
<feature type="transmembrane region" description="Helical" evidence="9">
    <location>
        <begin position="345"/>
        <end position="366"/>
    </location>
</feature>
<dbReference type="InterPro" id="IPR010920">
    <property type="entry name" value="LSM_dom_sf"/>
</dbReference>
<dbReference type="Pfam" id="PF21082">
    <property type="entry name" value="MS_channel_3rd"/>
    <property type="match status" value="1"/>
</dbReference>
<accession>A0ABV7LB60</accession>
<comment type="similarity">
    <text evidence="2">Belongs to the MscS (TC 1.A.23) family.</text>
</comment>
<sequence>MTEAPVPSAAPARAASAGATPPARRRDGPLRRLLAAAGLGLWLAAGALPSWPAAAQEKAPQEKAAQEKNTQERNGQEKSARNGAAAPAQARGQDPAAPATGAGAGEPDAEISAREAARLAAEARAAAVASASESSQRARAQLAAIEGALARRNHTRAQLDELRERLAAVTADLQQTLAPLTQRAAAAKALLDQLGPKPDEKKDGPETPEAAAERESRLRAHSELAETVKVGNALLLHASQLSEAVNSERRSTITHALFDRAWSILSPQLWMWVAGALPDNLRALGALGGAWLETARARYADGRLLPFGLSLAAFGVVWLARRLALRRLRARSARQTKPGPLRRAAVGLLSAAGDVAAVALCCWLLYLGVEGSNLAPGPLEELLQAAMAAVVILALAWRLLAALLAPAAPQWRVIDAPDHVATAAARYLFIAAALVLAGRLADTLLGVIGADHATVAATRGVGAAAVALTLVAMLRRIRDAAACDEHGLGPYVPPDSAVPGMWRLAGWAVASLTLLAAAAGYVALATFITEQSMWTLLLFGVTKLLLPVIDHGVGGLFADNSRLSVAMQTAVGVRKRSLNQIAVALAGALRLAVIVTAALLALAPLGVDSGDFAVSLRNLTFGLSVAGLNISPGNILTGAALLGAGVLLTRAFQGWLRARFLPTTSLDAGLRNSITTAAGYLGFFIAIAATLAHFGLSLDRIAIVAGALSVGIGFGLQSIVNNFVSGLILLWDRSISVGDWIVVGSEQGHVKRISIRATEIQTFERASIIVPNSTLVSGTVKNWLRNNRTGRISITVQVGYQQDPEAVSRLLLDCARAHPDVLREPAPSVLFTGFTATTQDFELRCFCDVESMSRIRSELNYRLFRALTDAGVYAPPRPAPAEVRVLPPDDLRDLIRARLAGNGDGRGDGRAGAGPDDAPQPPVTAR</sequence>
<feature type="domain" description="DUF3772" evidence="11">
    <location>
        <begin position="234"/>
        <end position="288"/>
    </location>
</feature>
<dbReference type="InterPro" id="IPR052702">
    <property type="entry name" value="MscS-like_channel"/>
</dbReference>
<keyword evidence="4 9" id="KW-0812">Transmembrane</keyword>
<dbReference type="Proteomes" id="UP001595536">
    <property type="component" value="Unassembled WGS sequence"/>
</dbReference>
<dbReference type="InterPro" id="IPR011014">
    <property type="entry name" value="MscS_channel_TM-2"/>
</dbReference>
<feature type="transmembrane region" description="Helical" evidence="9">
    <location>
        <begin position="702"/>
        <end position="731"/>
    </location>
</feature>
<comment type="caution">
    <text evidence="13">The sequence shown here is derived from an EMBL/GenBank/DDBJ whole genome shotgun (WGS) entry which is preliminary data.</text>
</comment>
<dbReference type="RefSeq" id="WP_376832155.1">
    <property type="nucleotide sequence ID" value="NZ_JBHLWR010000006.1"/>
</dbReference>
<feature type="region of interest" description="Disordered" evidence="8">
    <location>
        <begin position="1"/>
        <end position="29"/>
    </location>
</feature>
<evidence type="ECO:0000259" key="10">
    <source>
        <dbReference type="Pfam" id="PF00924"/>
    </source>
</evidence>
<feature type="transmembrane region" description="Helical" evidence="9">
    <location>
        <begin position="420"/>
        <end position="441"/>
    </location>
</feature>
<feature type="transmembrane region" description="Helical" evidence="9">
    <location>
        <begin position="534"/>
        <end position="557"/>
    </location>
</feature>
<evidence type="ECO:0000256" key="9">
    <source>
        <dbReference type="SAM" id="Phobius"/>
    </source>
</evidence>
<feature type="domain" description="Mechanosensitive ion channel MscS C-terminal" evidence="12">
    <location>
        <begin position="792"/>
        <end position="872"/>
    </location>
</feature>
<feature type="transmembrane region" description="Helical" evidence="9">
    <location>
        <begin position="677"/>
        <end position="696"/>
    </location>
</feature>
<dbReference type="SUPFAM" id="SSF50182">
    <property type="entry name" value="Sm-like ribonucleoproteins"/>
    <property type="match status" value="1"/>
</dbReference>
<reference evidence="14" key="1">
    <citation type="journal article" date="2019" name="Int. J. Syst. Evol. Microbiol.">
        <title>The Global Catalogue of Microorganisms (GCM) 10K type strain sequencing project: providing services to taxonomists for standard genome sequencing and annotation.</title>
        <authorList>
            <consortium name="The Broad Institute Genomics Platform"/>
            <consortium name="The Broad Institute Genome Sequencing Center for Infectious Disease"/>
            <person name="Wu L."/>
            <person name="Ma J."/>
        </authorList>
    </citation>
    <scope>NUCLEOTIDE SEQUENCE [LARGE SCALE GENOMIC DNA]</scope>
    <source>
        <strain evidence="14">CCM 7941</strain>
    </source>
</reference>
<dbReference type="InterPro" id="IPR011066">
    <property type="entry name" value="MscS_channel_C_sf"/>
</dbReference>
<dbReference type="SUPFAM" id="SSF82861">
    <property type="entry name" value="Mechanosensitive channel protein MscS (YggB), transmembrane region"/>
    <property type="match status" value="1"/>
</dbReference>